<dbReference type="InterPro" id="IPR017938">
    <property type="entry name" value="Riboflavin_synthase-like_b-brl"/>
</dbReference>
<dbReference type="InterPro" id="IPR007037">
    <property type="entry name" value="SIP_rossman_dom"/>
</dbReference>
<dbReference type="EMBL" id="RQZG01000018">
    <property type="protein sequence ID" value="RRD03563.1"/>
    <property type="molecule type" value="Genomic_DNA"/>
</dbReference>
<evidence type="ECO:0000313" key="2">
    <source>
        <dbReference type="EMBL" id="RRD03563.1"/>
    </source>
</evidence>
<dbReference type="SUPFAM" id="SSF46785">
    <property type="entry name" value="Winged helix' DNA-binding domain"/>
    <property type="match status" value="1"/>
</dbReference>
<accession>A0A3P1T562</accession>
<protein>
    <submittedName>
        <fullName evidence="2">Siderophore-interacting protein</fullName>
    </submittedName>
</protein>
<feature type="domain" description="FAD-binding FR-type" evidence="1">
    <location>
        <begin position="13"/>
        <end position="147"/>
    </location>
</feature>
<dbReference type="RefSeq" id="WP_124845655.1">
    <property type="nucleotide sequence ID" value="NZ_RQZG01000018.1"/>
</dbReference>
<dbReference type="Proteomes" id="UP000280819">
    <property type="component" value="Unassembled WGS sequence"/>
</dbReference>
<dbReference type="InterPro" id="IPR017927">
    <property type="entry name" value="FAD-bd_FR_type"/>
</dbReference>
<dbReference type="OrthoDB" id="9814826at2"/>
<dbReference type="CDD" id="cd06193">
    <property type="entry name" value="siderophore_interacting"/>
    <property type="match status" value="1"/>
</dbReference>
<dbReference type="GO" id="GO:0046983">
    <property type="term" value="F:protein dimerization activity"/>
    <property type="evidence" value="ECO:0007669"/>
    <property type="project" value="InterPro"/>
</dbReference>
<dbReference type="InterPro" id="IPR029063">
    <property type="entry name" value="SAM-dependent_MTases_sf"/>
</dbReference>
<dbReference type="InterPro" id="IPR036388">
    <property type="entry name" value="WH-like_DNA-bd_sf"/>
</dbReference>
<proteinExistence type="predicted"/>
<organism evidence="2 3">
    <name type="scientific">Arachnia propionica</name>
    <dbReference type="NCBI Taxonomy" id="1750"/>
    <lineage>
        <taxon>Bacteria</taxon>
        <taxon>Bacillati</taxon>
        <taxon>Actinomycetota</taxon>
        <taxon>Actinomycetes</taxon>
        <taxon>Propionibacteriales</taxon>
        <taxon>Propionibacteriaceae</taxon>
        <taxon>Arachnia</taxon>
    </lineage>
</organism>
<dbReference type="Pfam" id="PF08100">
    <property type="entry name" value="Dimerisation"/>
    <property type="match status" value="1"/>
</dbReference>
<dbReference type="SUPFAM" id="SSF53335">
    <property type="entry name" value="S-adenosyl-L-methionine-dependent methyltransferases"/>
    <property type="match status" value="1"/>
</dbReference>
<dbReference type="Gene3D" id="3.40.50.80">
    <property type="entry name" value="Nucleotide-binding domain of ferredoxin-NADP reductase (FNR) module"/>
    <property type="match status" value="1"/>
</dbReference>
<dbReference type="Gene3D" id="3.40.50.150">
    <property type="entry name" value="Vaccinia Virus protein VP39"/>
    <property type="match status" value="1"/>
</dbReference>
<dbReference type="InterPro" id="IPR036390">
    <property type="entry name" value="WH_DNA-bd_sf"/>
</dbReference>
<dbReference type="InterPro" id="IPR013113">
    <property type="entry name" value="SIP_FAD-bd"/>
</dbReference>
<dbReference type="Pfam" id="PF04954">
    <property type="entry name" value="SIP"/>
    <property type="match status" value="1"/>
</dbReference>
<dbReference type="PANTHER" id="PTHR30157">
    <property type="entry name" value="FERRIC REDUCTASE, NADPH-DEPENDENT"/>
    <property type="match status" value="1"/>
</dbReference>
<dbReference type="InterPro" id="IPR039374">
    <property type="entry name" value="SIP_fam"/>
</dbReference>
<dbReference type="SUPFAM" id="SSF63380">
    <property type="entry name" value="Riboflavin synthase domain-like"/>
    <property type="match status" value="1"/>
</dbReference>
<dbReference type="InterPro" id="IPR039261">
    <property type="entry name" value="FNR_nucleotide-bd"/>
</dbReference>
<reference evidence="2 3" key="1">
    <citation type="submission" date="2018-11" db="EMBL/GenBank/DDBJ databases">
        <title>Genomes From Bacteria Associated with the Canine Oral Cavity: a Test Case for Automated Genome-Based Taxonomic Assignment.</title>
        <authorList>
            <person name="Coil D.A."/>
            <person name="Jospin G."/>
            <person name="Darling A.E."/>
            <person name="Wallis C."/>
            <person name="Davis I.J."/>
            <person name="Harris S."/>
            <person name="Eisen J.A."/>
            <person name="Holcombe L.J."/>
            <person name="O'Flynn C."/>
        </authorList>
    </citation>
    <scope>NUCLEOTIDE SEQUENCE [LARGE SCALE GENOMIC DNA]</scope>
    <source>
        <strain evidence="2 3">OH887_COT-365</strain>
    </source>
</reference>
<dbReference type="Gene3D" id="1.10.10.10">
    <property type="entry name" value="Winged helix-like DNA-binding domain superfamily/Winged helix DNA-binding domain"/>
    <property type="match status" value="1"/>
</dbReference>
<evidence type="ECO:0000259" key="1">
    <source>
        <dbReference type="PROSITE" id="PS51384"/>
    </source>
</evidence>
<dbReference type="GO" id="GO:0016491">
    <property type="term" value="F:oxidoreductase activity"/>
    <property type="evidence" value="ECO:0007669"/>
    <property type="project" value="InterPro"/>
</dbReference>
<gene>
    <name evidence="2" type="ORF">EII34_13300</name>
</gene>
<evidence type="ECO:0000313" key="3">
    <source>
        <dbReference type="Proteomes" id="UP000280819"/>
    </source>
</evidence>
<dbReference type="Gene3D" id="2.40.30.10">
    <property type="entry name" value="Translation factors"/>
    <property type="match status" value="1"/>
</dbReference>
<dbReference type="PANTHER" id="PTHR30157:SF0">
    <property type="entry name" value="NADPH-DEPENDENT FERRIC-CHELATE REDUCTASE"/>
    <property type="match status" value="1"/>
</dbReference>
<dbReference type="Pfam" id="PF08021">
    <property type="entry name" value="FAD_binding_9"/>
    <property type="match status" value="1"/>
</dbReference>
<sequence length="602" mass="64940">MAHSLRSIDIYPIHIRELEVLRVSDVTPGMRRVTLGGEGLTAHVADNGFEVGAFRSDGFDDEFKLFFTHPDLTEPLLPTQGDGRLVWPHDEKLWFRTYTVRRFDPVAGEVDVDFVRHGVGVASTWAGRVQPGERIHVAGPKSSAGHPEGVDWTLVAGDETALPAIGRWLEQWPDGARGQVFIEVAEDSHRQDLVVPDGVEVTWLSRHGAAPGTTDLLFDAIRAADWWPGSVFAWVAGETLTLTPIRRWLRNEKQLGRDAVEVTGYWRRTKVVASVEDPAIPQPEGSDEHELDELCDLVPGFAVRVGVTVGVFDALTDGPLPVEVLARRIGCDPRGVALLAGYLAAVGLLEHQDSGYGLTGMGDLLTDDYSRAMTNLDWAIAHDELAGLLSLLAAVRTGVGDPERWFGGEPSRELASSRVMVAEEEAGYYAATLASSPLLAGIGRLLISGAAAGVVATALVAARDDLEVAVLAAPSQLEVMQVDHPRVTPVPGSPLGIPEGFDAVLLLGVLDEVPDADALHILGRAPGAVFVFTDVASEHDEDDAHDLGHGLIEFALGRPGMRTDAQWRDLFARAGRQVTGRLSVGWGNMVYQLAEVSSARSW</sequence>
<comment type="caution">
    <text evidence="2">The sequence shown here is derived from an EMBL/GenBank/DDBJ whole genome shotgun (WGS) entry which is preliminary data.</text>
</comment>
<dbReference type="PROSITE" id="PS51384">
    <property type="entry name" value="FAD_FR"/>
    <property type="match status" value="1"/>
</dbReference>
<dbReference type="InterPro" id="IPR012967">
    <property type="entry name" value="COMT_dimerisation"/>
</dbReference>
<name>A0A3P1T562_9ACTN</name>
<dbReference type="AlphaFoldDB" id="A0A3P1T562"/>